<dbReference type="InterPro" id="IPR002018">
    <property type="entry name" value="CarbesteraseB"/>
</dbReference>
<dbReference type="GO" id="GO:0006581">
    <property type="term" value="P:acetylcholine catabolic process"/>
    <property type="evidence" value="ECO:0000318"/>
    <property type="project" value="GO_Central"/>
</dbReference>
<dbReference type="PROSITE" id="PS00941">
    <property type="entry name" value="CARBOXYLESTERASE_B_2"/>
    <property type="match status" value="1"/>
</dbReference>
<dbReference type="InParanoid" id="B7PXA3"/>
<name>B7PXA3_IXOSC</name>
<organism>
    <name type="scientific">Ixodes scapularis</name>
    <name type="common">Black-legged tick</name>
    <name type="synonym">Deer tick</name>
    <dbReference type="NCBI Taxonomy" id="6945"/>
    <lineage>
        <taxon>Eukaryota</taxon>
        <taxon>Metazoa</taxon>
        <taxon>Ecdysozoa</taxon>
        <taxon>Arthropoda</taxon>
        <taxon>Chelicerata</taxon>
        <taxon>Arachnida</taxon>
        <taxon>Acari</taxon>
        <taxon>Parasitiformes</taxon>
        <taxon>Ixodida</taxon>
        <taxon>Ixodoidea</taxon>
        <taxon>Ixodidae</taxon>
        <taxon>Ixodinae</taxon>
        <taxon>Ixodes</taxon>
    </lineage>
</organism>
<dbReference type="PANTHER" id="PTHR43918">
    <property type="entry name" value="ACETYLCHOLINESTERASE"/>
    <property type="match status" value="1"/>
</dbReference>
<dbReference type="VEuPathDB" id="VectorBase:ISCI020837"/>
<feature type="chain" id="PRO_5010753493" description="Carboxylic ester hydrolase" evidence="5">
    <location>
        <begin position="24"/>
        <end position="287"/>
    </location>
</feature>
<dbReference type="EC" id="3.1.1.-" evidence="5"/>
<keyword evidence="9" id="KW-1185">Reference proteome</keyword>
<dbReference type="PROSITE" id="PS00122">
    <property type="entry name" value="CARBOXYLESTERASE_B_1"/>
    <property type="match status" value="1"/>
</dbReference>
<feature type="domain" description="Carboxylesterase type B" evidence="6">
    <location>
        <begin position="31"/>
        <end position="281"/>
    </location>
</feature>
<keyword evidence="5" id="KW-0732">Signal</keyword>
<keyword evidence="4" id="KW-0325">Glycoprotein</keyword>
<dbReference type="GO" id="GO:0019695">
    <property type="term" value="P:choline metabolic process"/>
    <property type="evidence" value="ECO:0000318"/>
    <property type="project" value="GO_Central"/>
</dbReference>
<evidence type="ECO:0000256" key="2">
    <source>
        <dbReference type="ARBA" id="ARBA00022487"/>
    </source>
</evidence>
<dbReference type="VEuPathDB" id="VectorBase:ISCP_033169"/>
<dbReference type="InterPro" id="IPR050654">
    <property type="entry name" value="AChE-related_enzymes"/>
</dbReference>
<evidence type="ECO:0000313" key="8">
    <source>
        <dbReference type="EnsemblMetazoa" id="ISCW020837-PA"/>
    </source>
</evidence>
<dbReference type="Proteomes" id="UP000001555">
    <property type="component" value="Unassembled WGS sequence"/>
</dbReference>
<dbReference type="SUPFAM" id="SSF53474">
    <property type="entry name" value="alpha/beta-Hydrolases"/>
    <property type="match status" value="1"/>
</dbReference>
<protein>
    <recommendedName>
        <fullName evidence="5">Carboxylic ester hydrolase</fullName>
        <ecNumber evidence="5">3.1.1.-</ecNumber>
    </recommendedName>
</protein>
<accession>B7PXA3</accession>
<dbReference type="OrthoDB" id="408631at2759"/>
<reference evidence="7 9" key="1">
    <citation type="submission" date="2008-03" db="EMBL/GenBank/DDBJ databases">
        <title>Annotation of Ixodes scapularis.</title>
        <authorList>
            <consortium name="Ixodes scapularis Genome Project Consortium"/>
            <person name="Caler E."/>
            <person name="Hannick L.I."/>
            <person name="Bidwell S."/>
            <person name="Joardar V."/>
            <person name="Thiagarajan M."/>
            <person name="Amedeo P."/>
            <person name="Galinsky K.J."/>
            <person name="Schobel S."/>
            <person name="Inman J."/>
            <person name="Hostetler J."/>
            <person name="Miller J."/>
            <person name="Hammond M."/>
            <person name="Megy K."/>
            <person name="Lawson D."/>
            <person name="Kodira C."/>
            <person name="Sutton G."/>
            <person name="Meyer J."/>
            <person name="Hill C.A."/>
            <person name="Birren B."/>
            <person name="Nene V."/>
            <person name="Collins F."/>
            <person name="Alarcon-Chaidez F."/>
            <person name="Wikel S."/>
            <person name="Strausberg R."/>
        </authorList>
    </citation>
    <scope>NUCLEOTIDE SEQUENCE [LARGE SCALE GENOMIC DNA]</scope>
    <source>
        <strain evidence="9">Wikel</strain>
        <strain evidence="7">Wikel colony</strain>
    </source>
</reference>
<evidence type="ECO:0000313" key="7">
    <source>
        <dbReference type="EMBL" id="EEC11225.1"/>
    </source>
</evidence>
<dbReference type="EMBL" id="DS812474">
    <property type="protein sequence ID" value="EEC11225.1"/>
    <property type="molecule type" value="Genomic_DNA"/>
</dbReference>
<gene>
    <name evidence="8" type="primary">8032719</name>
    <name evidence="7" type="ORF">IscW_ISCW020837</name>
</gene>
<dbReference type="Gene3D" id="3.40.50.1820">
    <property type="entry name" value="alpha/beta hydrolase"/>
    <property type="match status" value="1"/>
</dbReference>
<comment type="similarity">
    <text evidence="1 5">Belongs to the type-B carboxylesterase/lipase family.</text>
</comment>
<dbReference type="AlphaFoldDB" id="B7PXA3"/>
<dbReference type="PANTHER" id="PTHR43918:SF4">
    <property type="entry name" value="CARBOXYLIC ESTER HYDROLASE"/>
    <property type="match status" value="1"/>
</dbReference>
<dbReference type="InterPro" id="IPR019819">
    <property type="entry name" value="Carboxylesterase_B_CS"/>
</dbReference>
<reference evidence="8" key="2">
    <citation type="submission" date="2020-05" db="UniProtKB">
        <authorList>
            <consortium name="EnsemblMetazoa"/>
        </authorList>
    </citation>
    <scope>IDENTIFICATION</scope>
    <source>
        <strain evidence="8">wikel</strain>
    </source>
</reference>
<dbReference type="HOGENOM" id="CLU_006586_4_2_1"/>
<feature type="signal peptide" evidence="5">
    <location>
        <begin position="1"/>
        <end position="23"/>
    </location>
</feature>
<evidence type="ECO:0000256" key="1">
    <source>
        <dbReference type="ARBA" id="ARBA00005964"/>
    </source>
</evidence>
<sequence length="287" mass="31737">MKNLESVSRILLVVRSTLVLSSAVPIAKETRLVQTESGLVSGIRLLESGREVDAFLGVPYAEPPVGQLRFRRPQPKLPWEGVYNATSKPPPCWQLDDSFIEDFPVNHSDASEDCLYLNVWRRALKCRVKENCDRKRPVVVFIEGSAFQWGDSALNIYDAANFVSLSDLVFVTFNYRLSIFGFLSNESPEVPGNMGLWDQNLVLRWVHGNIENFGGDPSDVTLIGHSTGGTSAGFHTVSPHSKGLFRRVIMQSGTPLSSLVRVTRSGTPSITSVAKNLGCLQPDINFK</sequence>
<keyword evidence="3 5" id="KW-0378">Hydrolase</keyword>
<dbReference type="VEuPathDB" id="VectorBase:ISCW020837"/>
<dbReference type="InterPro" id="IPR029058">
    <property type="entry name" value="AB_hydrolase_fold"/>
</dbReference>
<dbReference type="PaxDb" id="6945-B7PXA3"/>
<dbReference type="EMBL" id="ABJB010189348">
    <property type="status" value="NOT_ANNOTATED_CDS"/>
    <property type="molecule type" value="Genomic_DNA"/>
</dbReference>
<proteinExistence type="inferred from homology"/>
<dbReference type="GO" id="GO:0003990">
    <property type="term" value="F:acetylcholinesterase activity"/>
    <property type="evidence" value="ECO:0000318"/>
    <property type="project" value="GO_Central"/>
</dbReference>
<evidence type="ECO:0000256" key="5">
    <source>
        <dbReference type="RuleBase" id="RU361235"/>
    </source>
</evidence>
<evidence type="ECO:0000313" key="9">
    <source>
        <dbReference type="Proteomes" id="UP000001555"/>
    </source>
</evidence>
<evidence type="ECO:0000259" key="6">
    <source>
        <dbReference type="Pfam" id="PF00135"/>
    </source>
</evidence>
<evidence type="ECO:0000256" key="3">
    <source>
        <dbReference type="ARBA" id="ARBA00022801"/>
    </source>
</evidence>
<feature type="non-terminal residue" evidence="7">
    <location>
        <position position="287"/>
    </location>
</feature>
<dbReference type="InterPro" id="IPR019826">
    <property type="entry name" value="Carboxylesterase_B_AS"/>
</dbReference>
<dbReference type="GO" id="GO:0005886">
    <property type="term" value="C:plasma membrane"/>
    <property type="evidence" value="ECO:0000318"/>
    <property type="project" value="GO_Central"/>
</dbReference>
<evidence type="ECO:0000256" key="4">
    <source>
        <dbReference type="ARBA" id="ARBA00023180"/>
    </source>
</evidence>
<dbReference type="Pfam" id="PF00135">
    <property type="entry name" value="COesterase"/>
    <property type="match status" value="1"/>
</dbReference>
<dbReference type="EnsemblMetazoa" id="ISCW020837-RA">
    <property type="protein sequence ID" value="ISCW020837-PA"/>
    <property type="gene ID" value="ISCW020837"/>
</dbReference>
<keyword evidence="2" id="KW-0719">Serine esterase</keyword>
<dbReference type="GO" id="GO:0005615">
    <property type="term" value="C:extracellular space"/>
    <property type="evidence" value="ECO:0000318"/>
    <property type="project" value="GO_Central"/>
</dbReference>